<dbReference type="InterPro" id="IPR006015">
    <property type="entry name" value="Universal_stress_UspA"/>
</dbReference>
<comment type="caution">
    <text evidence="5">The sequence shown here is derived from an EMBL/GenBank/DDBJ whole genome shotgun (WGS) entry which is preliminary data.</text>
</comment>
<keyword evidence="2" id="KW-0547">Nucleotide-binding</keyword>
<dbReference type="EMBL" id="VDMB01000005">
    <property type="protein sequence ID" value="TYT75170.1"/>
    <property type="molecule type" value="Genomic_DNA"/>
</dbReference>
<feature type="domain" description="UspA" evidence="4">
    <location>
        <begin position="5"/>
        <end position="163"/>
    </location>
</feature>
<dbReference type="RefSeq" id="WP_139447136.1">
    <property type="nucleotide sequence ID" value="NZ_VDMB01000005.1"/>
</dbReference>
<evidence type="ECO:0000313" key="6">
    <source>
        <dbReference type="Proteomes" id="UP000321899"/>
    </source>
</evidence>
<reference evidence="5 6" key="1">
    <citation type="submission" date="2019-06" db="EMBL/GenBank/DDBJ databases">
        <title>Desulfobotulus mexicanus sp. nov., a novel sulfate-reducing bacterium isolated from the sediment of an alkaline crater lake in Mexico.</title>
        <authorList>
            <person name="Hirschler-Rea A."/>
        </authorList>
    </citation>
    <scope>NUCLEOTIDE SEQUENCE [LARGE SCALE GENOMIC DNA]</scope>
    <source>
        <strain evidence="5 6">PAR22N</strain>
    </source>
</reference>
<evidence type="ECO:0000313" key="5">
    <source>
        <dbReference type="EMBL" id="TYT75170.1"/>
    </source>
</evidence>
<dbReference type="PANTHER" id="PTHR46268">
    <property type="entry name" value="STRESS RESPONSE PROTEIN NHAX"/>
    <property type="match status" value="1"/>
</dbReference>
<organism evidence="5 6">
    <name type="scientific">Desulfobotulus mexicanus</name>
    <dbReference type="NCBI Taxonomy" id="2586642"/>
    <lineage>
        <taxon>Bacteria</taxon>
        <taxon>Pseudomonadati</taxon>
        <taxon>Thermodesulfobacteriota</taxon>
        <taxon>Desulfobacteria</taxon>
        <taxon>Desulfobacterales</taxon>
        <taxon>Desulfobacteraceae</taxon>
        <taxon>Desulfobotulus</taxon>
    </lineage>
</organism>
<proteinExistence type="inferred from homology"/>
<keyword evidence="3" id="KW-0067">ATP-binding</keyword>
<dbReference type="CDD" id="cd00293">
    <property type="entry name" value="USP-like"/>
    <property type="match status" value="1"/>
</dbReference>
<dbReference type="PRINTS" id="PR01438">
    <property type="entry name" value="UNVRSLSTRESS"/>
</dbReference>
<dbReference type="Gene3D" id="3.40.50.620">
    <property type="entry name" value="HUPs"/>
    <property type="match status" value="1"/>
</dbReference>
<evidence type="ECO:0000259" key="4">
    <source>
        <dbReference type="Pfam" id="PF00582"/>
    </source>
</evidence>
<dbReference type="PANTHER" id="PTHR46268:SF27">
    <property type="entry name" value="UNIVERSAL STRESS PROTEIN RV2623"/>
    <property type="match status" value="1"/>
</dbReference>
<keyword evidence="6" id="KW-1185">Reference proteome</keyword>
<dbReference type="InterPro" id="IPR014729">
    <property type="entry name" value="Rossmann-like_a/b/a_fold"/>
</dbReference>
<sequence length="170" mass="18810">MYQSIKKILYATDLSETARDAMRYAVSLTGRYGAEMTSLHVVPDIYEEMTLSTGIDMDLYFGIDRWRSLTDERLASAKEAVLERIRETCGELKEEVGDCLASCENVLVKVGHPVKTIIDTAMEGGYDLVVMGTRGHSKFEDLLLGSTANGVIRRCPVPVMVVRLEAPKGS</sequence>
<gene>
    <name evidence="5" type="ORF">FIM25_05495</name>
</gene>
<dbReference type="Pfam" id="PF00582">
    <property type="entry name" value="Usp"/>
    <property type="match status" value="1"/>
</dbReference>
<dbReference type="AlphaFoldDB" id="A0A5Q4VGB6"/>
<dbReference type="InterPro" id="IPR006016">
    <property type="entry name" value="UspA"/>
</dbReference>
<dbReference type="Proteomes" id="UP000321899">
    <property type="component" value="Unassembled WGS sequence"/>
</dbReference>
<name>A0A5Q4VGB6_9BACT</name>
<evidence type="ECO:0000256" key="1">
    <source>
        <dbReference type="ARBA" id="ARBA00008791"/>
    </source>
</evidence>
<protein>
    <submittedName>
        <fullName evidence="5">Universal stress protein</fullName>
    </submittedName>
</protein>
<dbReference type="GO" id="GO:0005524">
    <property type="term" value="F:ATP binding"/>
    <property type="evidence" value="ECO:0007669"/>
    <property type="project" value="UniProtKB-KW"/>
</dbReference>
<dbReference type="SUPFAM" id="SSF52402">
    <property type="entry name" value="Adenine nucleotide alpha hydrolases-like"/>
    <property type="match status" value="1"/>
</dbReference>
<comment type="similarity">
    <text evidence="1">Belongs to the universal stress protein A family.</text>
</comment>
<evidence type="ECO:0000256" key="3">
    <source>
        <dbReference type="ARBA" id="ARBA00022840"/>
    </source>
</evidence>
<evidence type="ECO:0000256" key="2">
    <source>
        <dbReference type="ARBA" id="ARBA00022741"/>
    </source>
</evidence>
<accession>A0A5Q4VGB6</accession>
<dbReference type="OrthoDB" id="3217301at2"/>